<dbReference type="AlphaFoldDB" id="A0A5A7T4L9"/>
<dbReference type="Proteomes" id="UP000321393">
    <property type="component" value="Unassembled WGS sequence"/>
</dbReference>
<evidence type="ECO:0000313" key="1">
    <source>
        <dbReference type="EMBL" id="KAA0037933.1"/>
    </source>
</evidence>
<comment type="caution">
    <text evidence="1">The sequence shown here is derived from an EMBL/GenBank/DDBJ whole genome shotgun (WGS) entry which is preliminary data.</text>
</comment>
<gene>
    <name evidence="1" type="ORF">E6C27_scaffold36G001120</name>
</gene>
<name>A0A5A7T4L9_CUCMM</name>
<protein>
    <submittedName>
        <fullName evidence="1">Uncharacterized protein</fullName>
    </submittedName>
</protein>
<organism evidence="1 2">
    <name type="scientific">Cucumis melo var. makuwa</name>
    <name type="common">Oriental melon</name>
    <dbReference type="NCBI Taxonomy" id="1194695"/>
    <lineage>
        <taxon>Eukaryota</taxon>
        <taxon>Viridiplantae</taxon>
        <taxon>Streptophyta</taxon>
        <taxon>Embryophyta</taxon>
        <taxon>Tracheophyta</taxon>
        <taxon>Spermatophyta</taxon>
        <taxon>Magnoliopsida</taxon>
        <taxon>eudicotyledons</taxon>
        <taxon>Gunneridae</taxon>
        <taxon>Pentapetalae</taxon>
        <taxon>rosids</taxon>
        <taxon>fabids</taxon>
        <taxon>Cucurbitales</taxon>
        <taxon>Cucurbitaceae</taxon>
        <taxon>Benincaseae</taxon>
        <taxon>Cucumis</taxon>
    </lineage>
</organism>
<accession>A0A5A7T4L9</accession>
<proteinExistence type="predicted"/>
<reference evidence="1 2" key="1">
    <citation type="submission" date="2019-08" db="EMBL/GenBank/DDBJ databases">
        <title>Draft genome sequences of two oriental melons (Cucumis melo L. var makuwa).</title>
        <authorList>
            <person name="Kwon S.-Y."/>
        </authorList>
    </citation>
    <scope>NUCLEOTIDE SEQUENCE [LARGE SCALE GENOMIC DNA]</scope>
    <source>
        <strain evidence="2">cv. SW 3</strain>
        <tissue evidence="1">Leaf</tissue>
    </source>
</reference>
<sequence>MVSKQSNNETLETNLGETQIATKPVTVAAVMEKLLQNLQKPPIYSTGVVSQPYAPPPDQKLPHVPLRSDAWAQASTSFHLTTQPISLYAPSDVQLSYPSDHLHPHAPPMHFEQQPSTVDLSNLYSKHLLYVDSLQQPLFSGNGIDQPQNY</sequence>
<dbReference type="EMBL" id="SSTE01018788">
    <property type="protein sequence ID" value="KAA0037933.1"/>
    <property type="molecule type" value="Genomic_DNA"/>
</dbReference>
<evidence type="ECO:0000313" key="2">
    <source>
        <dbReference type="Proteomes" id="UP000321393"/>
    </source>
</evidence>